<dbReference type="Gene3D" id="3.90.1140.10">
    <property type="entry name" value="Cyclic phosphodiesterase"/>
    <property type="match status" value="1"/>
</dbReference>
<evidence type="ECO:0000313" key="4">
    <source>
        <dbReference type="Proteomes" id="UP000664417"/>
    </source>
</evidence>
<dbReference type="InterPro" id="IPR004175">
    <property type="entry name" value="RNA_CPDase"/>
</dbReference>
<evidence type="ECO:0000313" key="3">
    <source>
        <dbReference type="EMBL" id="MBO1320052.1"/>
    </source>
</evidence>
<dbReference type="AlphaFoldDB" id="A0A8J7Q981"/>
<dbReference type="PANTHER" id="PTHR35561:SF1">
    <property type="entry name" value="RNA 2',3'-CYCLIC PHOSPHODIESTERASE"/>
    <property type="match status" value="1"/>
</dbReference>
<keyword evidence="1" id="KW-0378">Hydrolase</keyword>
<protein>
    <recommendedName>
        <fullName evidence="2">Phosphoesterase HXTX domain-containing protein</fullName>
    </recommendedName>
</protein>
<sequence>MKANWFAAFPIDAGTWYAPLTATCPDTCRPFAPSDLHLTLAFFGHLTEAAVEAVQKHLSQLSIPAMGFQFDHVVLLPQATRFSAMCLGLGRGGATVAAQMETHRDALLATAGLPPENRAALPHVTFARPIRKFKQQAQQDGADWSRALVVPDKEIQVKELALYTWSADRQKTKFRIVARFPLQE</sequence>
<evidence type="ECO:0000256" key="1">
    <source>
        <dbReference type="ARBA" id="ARBA00022801"/>
    </source>
</evidence>
<accession>A0A8J7Q981</accession>
<gene>
    <name evidence="3" type="ORF">J3U88_16375</name>
</gene>
<name>A0A8J7Q981_9BACT</name>
<dbReference type="InterPro" id="IPR009097">
    <property type="entry name" value="Cyclic_Pdiesterase"/>
</dbReference>
<dbReference type="GO" id="GO:0008664">
    <property type="term" value="F:RNA 2',3'-cyclic 3'-phosphodiesterase activity"/>
    <property type="evidence" value="ECO:0007669"/>
    <property type="project" value="InterPro"/>
</dbReference>
<dbReference type="SUPFAM" id="SSF55144">
    <property type="entry name" value="LigT-like"/>
    <property type="match status" value="1"/>
</dbReference>
<dbReference type="PANTHER" id="PTHR35561">
    <property type="entry name" value="RNA 2',3'-CYCLIC PHOSPHODIESTERASE"/>
    <property type="match status" value="1"/>
</dbReference>
<dbReference type="GO" id="GO:0004113">
    <property type="term" value="F:2',3'-cyclic-nucleotide 3'-phosphodiesterase activity"/>
    <property type="evidence" value="ECO:0007669"/>
    <property type="project" value="InterPro"/>
</dbReference>
<dbReference type="InterPro" id="IPR014051">
    <property type="entry name" value="Phosphoesterase_HXTX"/>
</dbReference>
<organism evidence="3 4">
    <name type="scientific">Acanthopleuribacter pedis</name>
    <dbReference type="NCBI Taxonomy" id="442870"/>
    <lineage>
        <taxon>Bacteria</taxon>
        <taxon>Pseudomonadati</taxon>
        <taxon>Acidobacteriota</taxon>
        <taxon>Holophagae</taxon>
        <taxon>Acanthopleuribacterales</taxon>
        <taxon>Acanthopleuribacteraceae</taxon>
        <taxon>Acanthopleuribacter</taxon>
    </lineage>
</organism>
<dbReference type="Proteomes" id="UP000664417">
    <property type="component" value="Unassembled WGS sequence"/>
</dbReference>
<reference evidence="3" key="1">
    <citation type="submission" date="2021-03" db="EMBL/GenBank/DDBJ databases">
        <authorList>
            <person name="Wang G."/>
        </authorList>
    </citation>
    <scope>NUCLEOTIDE SEQUENCE</scope>
    <source>
        <strain evidence="3">KCTC 12899</strain>
    </source>
</reference>
<dbReference type="Pfam" id="PF02834">
    <property type="entry name" value="LigT_PEase"/>
    <property type="match status" value="1"/>
</dbReference>
<dbReference type="RefSeq" id="WP_207860005.1">
    <property type="nucleotide sequence ID" value="NZ_JAFREP010000015.1"/>
</dbReference>
<feature type="domain" description="Phosphoesterase HXTX" evidence="2">
    <location>
        <begin position="28"/>
        <end position="77"/>
    </location>
</feature>
<comment type="caution">
    <text evidence="3">The sequence shown here is derived from an EMBL/GenBank/DDBJ whole genome shotgun (WGS) entry which is preliminary data.</text>
</comment>
<keyword evidence="4" id="KW-1185">Reference proteome</keyword>
<dbReference type="EMBL" id="JAFREP010000015">
    <property type="protein sequence ID" value="MBO1320052.1"/>
    <property type="molecule type" value="Genomic_DNA"/>
</dbReference>
<proteinExistence type="predicted"/>
<evidence type="ECO:0000259" key="2">
    <source>
        <dbReference type="Pfam" id="PF02834"/>
    </source>
</evidence>